<dbReference type="InterPro" id="IPR013083">
    <property type="entry name" value="Znf_RING/FYVE/PHD"/>
</dbReference>
<keyword evidence="6" id="KW-0812">Transmembrane</keyword>
<evidence type="ECO:0000256" key="3">
    <source>
        <dbReference type="ARBA" id="ARBA00022833"/>
    </source>
</evidence>
<comment type="caution">
    <text evidence="8">The sequence shown here is derived from an EMBL/GenBank/DDBJ whole genome shotgun (WGS) entry which is preliminary data.</text>
</comment>
<dbReference type="PROSITE" id="PS50089">
    <property type="entry name" value="ZF_RING_2"/>
    <property type="match status" value="1"/>
</dbReference>
<dbReference type="EMBL" id="SWJQ01000508">
    <property type="protein sequence ID" value="TRZ13478.1"/>
    <property type="molecule type" value="Genomic_DNA"/>
</dbReference>
<accession>A0A8K1G8F2</accession>
<evidence type="ECO:0000256" key="2">
    <source>
        <dbReference type="ARBA" id="ARBA00022771"/>
    </source>
</evidence>
<name>A0A8K1G8F2_9PASS</name>
<sequence>MAWPPPWADHHHSLATTMGWPPPWADHHHGLATTMAWPPPWTDHHHSLATTTGWPPPWADHHHGLATTMAWPPPWTGHHHSLATTMGWPPPWAGHHHGLATSPGHPPSACRAAMSEPSSSKESAPAECPVCYEKFQPLEATHRRLSCGHTFCHDCLVKCLLSTKLDGHVQSSIICPVCRYVTFLSKKKALWPPGVVATNPQMLEVPLSPSSLSHLAKSQASNTLVVPSHFVLPVQSLERCSQGLPGVLAREAHIFVISDHGMPLVATDCGSLGRRSRADTSSSVSSSPALGLKCCQSPMALAVMLVLTVAMLAAVLPWLLLVRRDL</sequence>
<dbReference type="Pfam" id="PF13445">
    <property type="entry name" value="zf-RING_UBOX"/>
    <property type="match status" value="1"/>
</dbReference>
<dbReference type="PROSITE" id="PS00518">
    <property type="entry name" value="ZF_RING_1"/>
    <property type="match status" value="1"/>
</dbReference>
<feature type="region of interest" description="Disordered" evidence="5">
    <location>
        <begin position="95"/>
        <end position="118"/>
    </location>
</feature>
<dbReference type="AlphaFoldDB" id="A0A8K1G8F2"/>
<dbReference type="SMART" id="SM00184">
    <property type="entry name" value="RING"/>
    <property type="match status" value="1"/>
</dbReference>
<dbReference type="PANTHER" id="PTHR47095:SF1">
    <property type="entry name" value="RING FINGER PROTEIN 222"/>
    <property type="match status" value="1"/>
</dbReference>
<reference evidence="8" key="1">
    <citation type="submission" date="2019-04" db="EMBL/GenBank/DDBJ databases">
        <title>Genome assembly of Zosterops borbonicus 15179.</title>
        <authorList>
            <person name="Leroy T."/>
            <person name="Anselmetti Y."/>
            <person name="Tilak M.-K."/>
            <person name="Nabholz B."/>
        </authorList>
    </citation>
    <scope>NUCLEOTIDE SEQUENCE</scope>
    <source>
        <strain evidence="8">HGM_15179</strain>
        <tissue evidence="8">Muscle</tissue>
    </source>
</reference>
<keyword evidence="6" id="KW-0472">Membrane</keyword>
<dbReference type="CDD" id="cd16564">
    <property type="entry name" value="RING-HC_RNF222"/>
    <property type="match status" value="1"/>
</dbReference>
<dbReference type="OrthoDB" id="6270329at2759"/>
<dbReference type="Gene3D" id="3.30.40.10">
    <property type="entry name" value="Zinc/RING finger domain, C3HC4 (zinc finger)"/>
    <property type="match status" value="1"/>
</dbReference>
<keyword evidence="1" id="KW-0479">Metal-binding</keyword>
<proteinExistence type="predicted"/>
<dbReference type="GO" id="GO:0008270">
    <property type="term" value="F:zinc ion binding"/>
    <property type="evidence" value="ECO:0007669"/>
    <property type="project" value="UniProtKB-KW"/>
</dbReference>
<dbReference type="InterPro" id="IPR001841">
    <property type="entry name" value="Znf_RING"/>
</dbReference>
<feature type="transmembrane region" description="Helical" evidence="6">
    <location>
        <begin position="299"/>
        <end position="321"/>
    </location>
</feature>
<gene>
    <name evidence="8" type="ORF">HGM15179_013641</name>
</gene>
<feature type="domain" description="RING-type" evidence="7">
    <location>
        <begin position="128"/>
        <end position="179"/>
    </location>
</feature>
<dbReference type="SUPFAM" id="SSF57850">
    <property type="entry name" value="RING/U-box"/>
    <property type="match status" value="1"/>
</dbReference>
<evidence type="ECO:0000313" key="8">
    <source>
        <dbReference type="EMBL" id="TRZ13478.1"/>
    </source>
</evidence>
<dbReference type="InterPro" id="IPR017907">
    <property type="entry name" value="Znf_RING_CS"/>
</dbReference>
<evidence type="ECO:0000256" key="5">
    <source>
        <dbReference type="SAM" id="MobiDB-lite"/>
    </source>
</evidence>
<organism evidence="8 9">
    <name type="scientific">Zosterops borbonicus</name>
    <dbReference type="NCBI Taxonomy" id="364589"/>
    <lineage>
        <taxon>Eukaryota</taxon>
        <taxon>Metazoa</taxon>
        <taxon>Chordata</taxon>
        <taxon>Craniata</taxon>
        <taxon>Vertebrata</taxon>
        <taxon>Euteleostomi</taxon>
        <taxon>Archelosauria</taxon>
        <taxon>Archosauria</taxon>
        <taxon>Dinosauria</taxon>
        <taxon>Saurischia</taxon>
        <taxon>Theropoda</taxon>
        <taxon>Coelurosauria</taxon>
        <taxon>Aves</taxon>
        <taxon>Neognathae</taxon>
        <taxon>Neoaves</taxon>
        <taxon>Telluraves</taxon>
        <taxon>Australaves</taxon>
        <taxon>Passeriformes</taxon>
        <taxon>Sylvioidea</taxon>
        <taxon>Zosteropidae</taxon>
        <taxon>Zosterops</taxon>
    </lineage>
</organism>
<dbReference type="Proteomes" id="UP000796761">
    <property type="component" value="Unassembled WGS sequence"/>
</dbReference>
<protein>
    <recommendedName>
        <fullName evidence="7">RING-type domain-containing protein</fullName>
    </recommendedName>
</protein>
<dbReference type="PANTHER" id="PTHR47095">
    <property type="entry name" value="RING FINGER PROTEIN 222"/>
    <property type="match status" value="1"/>
</dbReference>
<keyword evidence="2 4" id="KW-0863">Zinc-finger</keyword>
<dbReference type="InterPro" id="IPR027370">
    <property type="entry name" value="Znf-RING_euk"/>
</dbReference>
<evidence type="ECO:0000256" key="1">
    <source>
        <dbReference type="ARBA" id="ARBA00022723"/>
    </source>
</evidence>
<keyword evidence="3" id="KW-0862">Zinc</keyword>
<evidence type="ECO:0000256" key="4">
    <source>
        <dbReference type="PROSITE-ProRule" id="PRU00175"/>
    </source>
</evidence>
<evidence type="ECO:0000256" key="6">
    <source>
        <dbReference type="SAM" id="Phobius"/>
    </source>
</evidence>
<evidence type="ECO:0000313" key="9">
    <source>
        <dbReference type="Proteomes" id="UP000796761"/>
    </source>
</evidence>
<evidence type="ECO:0000259" key="7">
    <source>
        <dbReference type="PROSITE" id="PS50089"/>
    </source>
</evidence>
<dbReference type="InterPro" id="IPR042973">
    <property type="entry name" value="RNF222"/>
</dbReference>
<keyword evidence="9" id="KW-1185">Reference proteome</keyword>
<keyword evidence="6" id="KW-1133">Transmembrane helix</keyword>